<sequence>MENPLISDSIFCSNYDTLGKQVCEFNGKSCLSENFYLNSSGTNSFDSSRSSSLDKFSTFLLSKSEQNPNHINSSINGTSVKSISSPLTHDHFDTIYRNSSSISFFRDLKDYFAQNLFEKLRKCVTQIYQNDIDQYKITTSDLITITPEEMRDRALLLKSCMSTTDINIVQIYMALRERYNVIETGSVPSVGSLLHVHGFCKPCVFANKKSNYCKSGFGCNFCHFNHKASKSKSNTKPSFTKLSAHSEFFKTLIRMPRSEESSLRCSTTDDDFSFTSSGTSLMSLNELKSTNEDFHPSINMLKF</sequence>
<proteinExistence type="predicted"/>
<dbReference type="GeneID" id="20716460"/>
<gene>
    <name evidence="1" type="ORF">TOT_040000394</name>
</gene>
<evidence type="ECO:0008006" key="3">
    <source>
        <dbReference type="Google" id="ProtNLM"/>
    </source>
</evidence>
<dbReference type="Proteomes" id="UP000003786">
    <property type="component" value="Chromosome 4"/>
</dbReference>
<evidence type="ECO:0000313" key="1">
    <source>
        <dbReference type="EMBL" id="BAM42018.1"/>
    </source>
</evidence>
<dbReference type="VEuPathDB" id="PiroplasmaDB:TOT_040000394"/>
<dbReference type="eggNOG" id="ENOG502SDS5">
    <property type="taxonomic scope" value="Eukaryota"/>
</dbReference>
<reference evidence="1 2" key="1">
    <citation type="journal article" date="2012" name="MBio">
        <title>Comparative genome analysis of three eukaryotic parasites with differing abilities to transform leukocytes reveals key mediators of Theileria-induced leukocyte transformation.</title>
        <authorList>
            <person name="Hayashida K."/>
            <person name="Hara Y."/>
            <person name="Abe T."/>
            <person name="Yamasaki C."/>
            <person name="Toyoda A."/>
            <person name="Kosuge T."/>
            <person name="Suzuki Y."/>
            <person name="Sato Y."/>
            <person name="Kawashima S."/>
            <person name="Katayama T."/>
            <person name="Wakaguri H."/>
            <person name="Inoue N."/>
            <person name="Homma K."/>
            <person name="Tada-Umezaki M."/>
            <person name="Yagi Y."/>
            <person name="Fujii Y."/>
            <person name="Habara T."/>
            <person name="Kanehisa M."/>
            <person name="Watanabe H."/>
            <person name="Ito K."/>
            <person name="Gojobori T."/>
            <person name="Sugawara H."/>
            <person name="Imanishi T."/>
            <person name="Weir W."/>
            <person name="Gardner M."/>
            <person name="Pain A."/>
            <person name="Shiels B."/>
            <person name="Hattori M."/>
            <person name="Nene V."/>
            <person name="Sugimoto C."/>
        </authorList>
    </citation>
    <scope>NUCLEOTIDE SEQUENCE [LARGE SCALE GENOMIC DNA]</scope>
    <source>
        <strain evidence="1 2">Shintoku</strain>
    </source>
</reference>
<accession>J4C969</accession>
<dbReference type="OMA" id="FGCNFCH"/>
<dbReference type="OrthoDB" id="364411at2759"/>
<dbReference type="KEGG" id="tot:TOT_040000394"/>
<dbReference type="EMBL" id="AP011949">
    <property type="protein sequence ID" value="BAM42018.1"/>
    <property type="molecule type" value="Genomic_DNA"/>
</dbReference>
<dbReference type="AlphaFoldDB" id="J4C969"/>
<name>J4C969_THEOR</name>
<protein>
    <recommendedName>
        <fullName evidence="3">C3H1-type domain-containing protein</fullName>
    </recommendedName>
</protein>
<evidence type="ECO:0000313" key="2">
    <source>
        <dbReference type="Proteomes" id="UP000003786"/>
    </source>
</evidence>
<organism evidence="1 2">
    <name type="scientific">Theileria orientalis strain Shintoku</name>
    <dbReference type="NCBI Taxonomy" id="869250"/>
    <lineage>
        <taxon>Eukaryota</taxon>
        <taxon>Sar</taxon>
        <taxon>Alveolata</taxon>
        <taxon>Apicomplexa</taxon>
        <taxon>Aconoidasida</taxon>
        <taxon>Piroplasmida</taxon>
        <taxon>Theileriidae</taxon>
        <taxon>Theileria</taxon>
    </lineage>
</organism>
<dbReference type="RefSeq" id="XP_009692319.1">
    <property type="nucleotide sequence ID" value="XM_009694024.1"/>
</dbReference>
<keyword evidence="2" id="KW-1185">Reference proteome</keyword>